<keyword evidence="7" id="KW-0436">Ligase</keyword>
<feature type="transmembrane region" description="Helical" evidence="5">
    <location>
        <begin position="359"/>
        <end position="378"/>
    </location>
</feature>
<comment type="caution">
    <text evidence="7">The sequence shown here is derived from an EMBL/GenBank/DDBJ whole genome shotgun (WGS) entry which is preliminary data.</text>
</comment>
<dbReference type="InterPro" id="IPR007016">
    <property type="entry name" value="O-antigen_ligase-rel_domated"/>
</dbReference>
<organism evidence="7 8">
    <name type="scientific">Rhodopseudomonas telluris</name>
    <dbReference type="NCBI Taxonomy" id="644215"/>
    <lineage>
        <taxon>Bacteria</taxon>
        <taxon>Pseudomonadati</taxon>
        <taxon>Pseudomonadota</taxon>
        <taxon>Alphaproteobacteria</taxon>
        <taxon>Hyphomicrobiales</taxon>
        <taxon>Nitrobacteraceae</taxon>
        <taxon>Rhodopseudomonas</taxon>
    </lineage>
</organism>
<feature type="transmembrane region" description="Helical" evidence="5">
    <location>
        <begin position="175"/>
        <end position="197"/>
    </location>
</feature>
<dbReference type="InterPro" id="IPR051533">
    <property type="entry name" value="WaaL-like"/>
</dbReference>
<comment type="subcellular location">
    <subcellularLocation>
        <location evidence="1">Membrane</location>
        <topology evidence="1">Multi-pass membrane protein</topology>
    </subcellularLocation>
</comment>
<evidence type="ECO:0000256" key="5">
    <source>
        <dbReference type="SAM" id="Phobius"/>
    </source>
</evidence>
<feature type="transmembrane region" description="Helical" evidence="5">
    <location>
        <begin position="103"/>
        <end position="124"/>
    </location>
</feature>
<reference evidence="7 8" key="1">
    <citation type="submission" date="2024-09" db="EMBL/GenBank/DDBJ databases">
        <authorList>
            <person name="Sun Q."/>
            <person name="Mori K."/>
        </authorList>
    </citation>
    <scope>NUCLEOTIDE SEQUENCE [LARGE SCALE GENOMIC DNA]</scope>
    <source>
        <strain evidence="7 8">KCTC 23279</strain>
    </source>
</reference>
<keyword evidence="3 5" id="KW-1133">Transmembrane helix</keyword>
<evidence type="ECO:0000256" key="2">
    <source>
        <dbReference type="ARBA" id="ARBA00022692"/>
    </source>
</evidence>
<evidence type="ECO:0000259" key="6">
    <source>
        <dbReference type="Pfam" id="PF04932"/>
    </source>
</evidence>
<feature type="transmembrane region" description="Helical" evidence="5">
    <location>
        <begin position="321"/>
        <end position="347"/>
    </location>
</feature>
<dbReference type="GO" id="GO:0016874">
    <property type="term" value="F:ligase activity"/>
    <property type="evidence" value="ECO:0007669"/>
    <property type="project" value="UniProtKB-KW"/>
</dbReference>
<gene>
    <name evidence="7" type="ORF">ACFFJ6_04965</name>
</gene>
<feature type="transmembrane region" description="Helical" evidence="5">
    <location>
        <begin position="27"/>
        <end position="46"/>
    </location>
</feature>
<evidence type="ECO:0000256" key="3">
    <source>
        <dbReference type="ARBA" id="ARBA00022989"/>
    </source>
</evidence>
<feature type="transmembrane region" description="Helical" evidence="5">
    <location>
        <begin position="384"/>
        <end position="404"/>
    </location>
</feature>
<sequence length="430" mass="46235">MVFAVAGPSRSKQRLERTRDWLVRTRAAEKLFILVLCLVYALHSIWSARTVLWFLVVPVMLIVATPYRSLLSIVKSPVFIASAVFLLVLLATSALGGETPTKILLLNLRYTVAVLAFVTIAAYLVREDGDFLRTLFLVLGPVAALIAIRDVASFTGLSFRTLMTVRLEGVKGLTVYYNSNVIGMMFAMPCVGAAAVMASRSLKLWQHVMLAASVLVLLGAILLTGSRGSLIAAAVGIGVAVLLSEHRRLKLALIAVAVVVVGLIVIAPFQSELLQRRDSLRLALWPIYLEMAAEKPWLGYGLAFDTQRTLSSGNVVMNAHNIVLCALVRGGVFAALALIGIVLAALVSGFKAWRGSGEVVALALLAACLTASSVDYEIVPTDLAYLYILFWLPVGVCLGAGLSAHRILPGRRLRPETVSASSQNRQPSGD</sequence>
<proteinExistence type="predicted"/>
<dbReference type="PANTHER" id="PTHR37422">
    <property type="entry name" value="TEICHURONIC ACID BIOSYNTHESIS PROTEIN TUAE"/>
    <property type="match status" value="1"/>
</dbReference>
<dbReference type="RefSeq" id="WP_378384960.1">
    <property type="nucleotide sequence ID" value="NZ_JBHLWM010000001.1"/>
</dbReference>
<evidence type="ECO:0000256" key="4">
    <source>
        <dbReference type="ARBA" id="ARBA00023136"/>
    </source>
</evidence>
<evidence type="ECO:0000256" key="1">
    <source>
        <dbReference type="ARBA" id="ARBA00004141"/>
    </source>
</evidence>
<feature type="transmembrane region" description="Helical" evidence="5">
    <location>
        <begin position="251"/>
        <end position="269"/>
    </location>
</feature>
<dbReference type="Proteomes" id="UP001589775">
    <property type="component" value="Unassembled WGS sequence"/>
</dbReference>
<dbReference type="PANTHER" id="PTHR37422:SF13">
    <property type="entry name" value="LIPOPOLYSACCHARIDE BIOSYNTHESIS PROTEIN PA4999-RELATED"/>
    <property type="match status" value="1"/>
</dbReference>
<feature type="domain" description="O-antigen ligase-related" evidence="6">
    <location>
        <begin position="213"/>
        <end position="339"/>
    </location>
</feature>
<evidence type="ECO:0000313" key="8">
    <source>
        <dbReference type="Proteomes" id="UP001589775"/>
    </source>
</evidence>
<feature type="transmembrane region" description="Helical" evidence="5">
    <location>
        <begin position="78"/>
        <end position="97"/>
    </location>
</feature>
<name>A0ABV6EP05_9BRAD</name>
<feature type="transmembrane region" description="Helical" evidence="5">
    <location>
        <begin position="136"/>
        <end position="155"/>
    </location>
</feature>
<evidence type="ECO:0000313" key="7">
    <source>
        <dbReference type="EMBL" id="MFC0239805.1"/>
    </source>
</evidence>
<keyword evidence="8" id="KW-1185">Reference proteome</keyword>
<keyword evidence="2 5" id="KW-0812">Transmembrane</keyword>
<dbReference type="Pfam" id="PF04932">
    <property type="entry name" value="Wzy_C"/>
    <property type="match status" value="1"/>
</dbReference>
<dbReference type="EMBL" id="JBHLWM010000001">
    <property type="protein sequence ID" value="MFC0239805.1"/>
    <property type="molecule type" value="Genomic_DNA"/>
</dbReference>
<keyword evidence="4 5" id="KW-0472">Membrane</keyword>
<protein>
    <submittedName>
        <fullName evidence="7">O-antigen ligase family protein</fullName>
    </submittedName>
</protein>
<feature type="transmembrane region" description="Helical" evidence="5">
    <location>
        <begin position="204"/>
        <end position="222"/>
    </location>
</feature>
<accession>A0ABV6EP05</accession>